<evidence type="ECO:0000256" key="17">
    <source>
        <dbReference type="ARBA" id="ARBA00029956"/>
    </source>
</evidence>
<dbReference type="FunFam" id="3.40.50.10810:FF:000094">
    <property type="entry name" value="DNA excision repair protein ERCC-6"/>
    <property type="match status" value="1"/>
</dbReference>
<keyword evidence="11" id="KW-0067">ATP-binding</keyword>
<feature type="non-terminal residue" evidence="20">
    <location>
        <position position="1"/>
    </location>
</feature>
<evidence type="ECO:0000256" key="6">
    <source>
        <dbReference type="ARBA" id="ARBA00022741"/>
    </source>
</evidence>
<evidence type="ECO:0000256" key="10">
    <source>
        <dbReference type="ARBA" id="ARBA00022806"/>
    </source>
</evidence>
<comment type="caution">
    <text evidence="20">The sequence shown here is derived from an EMBL/GenBank/DDBJ whole genome shotgun (WGS) entry which is preliminary data.</text>
</comment>
<dbReference type="Pfam" id="PF00271">
    <property type="entry name" value="Helicase_C"/>
    <property type="match status" value="1"/>
</dbReference>
<proteinExistence type="inferred from homology"/>
<keyword evidence="13" id="KW-0234">DNA repair</keyword>
<dbReference type="InterPro" id="IPR058951">
    <property type="entry name" value="WHD_Rad26_CSB-like"/>
</dbReference>
<dbReference type="EMBL" id="JYDV01000050">
    <property type="protein sequence ID" value="KRZ38067.1"/>
    <property type="molecule type" value="Genomic_DNA"/>
</dbReference>
<evidence type="ECO:0000256" key="1">
    <source>
        <dbReference type="ARBA" id="ARBA00004123"/>
    </source>
</evidence>
<dbReference type="PROSITE" id="PS51194">
    <property type="entry name" value="HELICASE_CTER"/>
    <property type="match status" value="1"/>
</dbReference>
<dbReference type="GO" id="GO:0051301">
    <property type="term" value="P:cell division"/>
    <property type="evidence" value="ECO:0007669"/>
    <property type="project" value="UniProtKB-KW"/>
</dbReference>
<dbReference type="GO" id="GO:0016787">
    <property type="term" value="F:hydrolase activity"/>
    <property type="evidence" value="ECO:0007669"/>
    <property type="project" value="UniProtKB-KW"/>
</dbReference>
<evidence type="ECO:0000259" key="18">
    <source>
        <dbReference type="PROSITE" id="PS51192"/>
    </source>
</evidence>
<dbReference type="GO" id="GO:0008094">
    <property type="term" value="F:ATP-dependent activity, acting on DNA"/>
    <property type="evidence" value="ECO:0007669"/>
    <property type="project" value="TreeGrafter"/>
</dbReference>
<accession>A0A0V1JSW2</accession>
<dbReference type="Gene3D" id="3.40.50.300">
    <property type="entry name" value="P-loop containing nucleotide triphosphate hydrolases"/>
    <property type="match status" value="1"/>
</dbReference>
<evidence type="ECO:0000256" key="7">
    <source>
        <dbReference type="ARBA" id="ARBA00022763"/>
    </source>
</evidence>
<keyword evidence="14" id="KW-0539">Nucleus</keyword>
<gene>
    <name evidence="20" type="primary">ERCC6</name>
    <name evidence="20" type="ORF">T4C_4384</name>
</gene>
<dbReference type="InterPro" id="IPR050496">
    <property type="entry name" value="SNF2_RAD54_helicase_repair"/>
</dbReference>
<dbReference type="InterPro" id="IPR049730">
    <property type="entry name" value="SNF2/RAD54-like_C"/>
</dbReference>
<keyword evidence="5" id="KW-0132">Cell division</keyword>
<evidence type="ECO:0000259" key="19">
    <source>
        <dbReference type="PROSITE" id="PS51194"/>
    </source>
</evidence>
<sequence length="923" mass="105500">LCCLSNCPKNEQSVHIKFEYVMFLKSFTINENMEDKSCKSQMTKSLRKCVDDGSEEAYERRKANTEVEVSENLALNDDFKFPEHLWKKLHKYQKVGVRWLLECYCKATGAILGDEMGLGKTVQLIAFLISLFVSNKYVQGFRIYGLGPVLIVCPATLLFHWVQELHHWWPLFRVVILHESGSFEGPRENLIRSIIKSRGILITSYGMMLRFENVLLQQHWHIAVLDEGHLIRNPDAKLTKIVKQLRTPYRIIITGSPMQNSLRELWSLFDFVYPGLLGSLTVFLRELGVPITQGGYATATALQVRTAYKCAFILRNTIAPYLLRRMKSEVQAEVNLPSKKEHILFCQLTDQQKSLYKQYANSEECKAILDGKLDIFLGLAYLRKLCNHPDLVSRVVGENSNEFGYFRRSGKMIVLHSLLKLWKQENHRILLFSQSRQMLNILEDFLKKRNYTYLRMDGTTAVGSRQSIVTAFNENADIFVLLLTTRVGGLGLDLTGADRVILYDPDWNPTTDAQAQERAWRLGQTSDVVVYRLVSSGTVEEKIYHRQIFKQFLMNRVLRNSRQRRFFKGLNTFDLFTYVDTVSNETSTVFKEASSVKQEVLSQVRQANKRHRPPCRTDSAQSLKLSEEVVEKLKQKAKMIAQSLGTASSVGTSNQEDLNSLTLTNMDKHVIVDESVDEEDAVQSSCEDYILQSLLSACSMLCAFSFVYWFSKKIFFLISVCTIFVEIDSALSHDHVLQTVTNECYDEVEEEAERIAQAAIKNLKRSCGQTRRKFDARLSTVVRVDMDNMLNSNPFSRPMLASTTVGEAKPVSGAELLAVIERRQQILGETVKSEGVATIKPMDTRPDLFRPVDVRCRYTDLLEDIREFLKRNGSQASTEQILEEFGTVVSHRDSAVFKSMLREICSFKRDSSGKGIWILTSSD</sequence>
<comment type="subcellular location">
    <subcellularLocation>
        <location evidence="1">Nucleus</location>
    </subcellularLocation>
</comment>
<evidence type="ECO:0000256" key="2">
    <source>
        <dbReference type="ARBA" id="ARBA00007025"/>
    </source>
</evidence>
<dbReference type="InterPro" id="IPR038718">
    <property type="entry name" value="SNF2-like_sf"/>
</dbReference>
<comment type="subunit">
    <text evidence="3">Interacts (via N-terminus) with spn-A/Rad51.</text>
</comment>
<evidence type="ECO:0000313" key="21">
    <source>
        <dbReference type="Proteomes" id="UP000054826"/>
    </source>
</evidence>
<dbReference type="SUPFAM" id="SSF52540">
    <property type="entry name" value="P-loop containing nucleoside triphosphate hydrolases"/>
    <property type="match status" value="2"/>
</dbReference>
<evidence type="ECO:0000256" key="5">
    <source>
        <dbReference type="ARBA" id="ARBA00022618"/>
    </source>
</evidence>
<evidence type="ECO:0000256" key="4">
    <source>
        <dbReference type="ARBA" id="ARBA00015341"/>
    </source>
</evidence>
<keyword evidence="7" id="KW-0227">DNA damage</keyword>
<evidence type="ECO:0000313" key="20">
    <source>
        <dbReference type="EMBL" id="KRZ38067.1"/>
    </source>
</evidence>
<dbReference type="Proteomes" id="UP000054826">
    <property type="component" value="Unassembled WGS sequence"/>
</dbReference>
<evidence type="ECO:0000256" key="15">
    <source>
        <dbReference type="ARBA" id="ARBA00023306"/>
    </source>
</evidence>
<dbReference type="Pfam" id="PF25875">
    <property type="entry name" value="WHD_Rad26_CSB"/>
    <property type="match status" value="1"/>
</dbReference>
<evidence type="ECO:0000256" key="3">
    <source>
        <dbReference type="ARBA" id="ARBA00011467"/>
    </source>
</evidence>
<dbReference type="PANTHER" id="PTHR45629">
    <property type="entry name" value="SNF2/RAD54 FAMILY MEMBER"/>
    <property type="match status" value="1"/>
</dbReference>
<dbReference type="InterPro" id="IPR014001">
    <property type="entry name" value="Helicase_ATP-bd"/>
</dbReference>
<evidence type="ECO:0000256" key="13">
    <source>
        <dbReference type="ARBA" id="ARBA00023204"/>
    </source>
</evidence>
<keyword evidence="12" id="KW-0238">DNA-binding</keyword>
<evidence type="ECO:0000256" key="9">
    <source>
        <dbReference type="ARBA" id="ARBA00022801"/>
    </source>
</evidence>
<evidence type="ECO:0000256" key="16">
    <source>
        <dbReference type="ARBA" id="ARBA00024776"/>
    </source>
</evidence>
<keyword evidence="15" id="KW-0131">Cell cycle</keyword>
<dbReference type="GO" id="GO:0005634">
    <property type="term" value="C:nucleus"/>
    <property type="evidence" value="ECO:0007669"/>
    <property type="project" value="TreeGrafter"/>
</dbReference>
<dbReference type="InterPro" id="IPR001650">
    <property type="entry name" value="Helicase_C-like"/>
</dbReference>
<dbReference type="AlphaFoldDB" id="A0A0V1JSW2"/>
<evidence type="ECO:0000256" key="12">
    <source>
        <dbReference type="ARBA" id="ARBA00023125"/>
    </source>
</evidence>
<dbReference type="SMART" id="SM00487">
    <property type="entry name" value="DEXDc"/>
    <property type="match status" value="1"/>
</dbReference>
<dbReference type="PROSITE" id="PS51192">
    <property type="entry name" value="HELICASE_ATP_BIND_1"/>
    <property type="match status" value="1"/>
</dbReference>
<evidence type="ECO:0000256" key="11">
    <source>
        <dbReference type="ARBA" id="ARBA00022840"/>
    </source>
</evidence>
<comment type="function">
    <text evidence="16">Involved in mitotic DNA repair and meiotic recombination. Functions in the recombinational DNA repair pathway. Essential for interhomolog gene conversion (GC), but may have a less important role in intersister GC than spn-A/Rad51. In the presence of DNA, spn-A/Rad51 enhances the ATPase activity of okr/Rad54.</text>
</comment>
<name>A0A0V1JSW2_TRIPS</name>
<protein>
    <recommendedName>
        <fullName evidence="4">DNA repair and recombination protein RAD54-like</fullName>
    </recommendedName>
    <alternativeName>
        <fullName evidence="17">Protein okra</fullName>
    </alternativeName>
</protein>
<dbReference type="PANTHER" id="PTHR45629:SF7">
    <property type="entry name" value="DNA EXCISION REPAIR PROTEIN ERCC-6-RELATED"/>
    <property type="match status" value="1"/>
</dbReference>
<dbReference type="Gene3D" id="3.40.50.10810">
    <property type="entry name" value="Tandem AAA-ATPase domain"/>
    <property type="match status" value="1"/>
</dbReference>
<dbReference type="GO" id="GO:0005524">
    <property type="term" value="F:ATP binding"/>
    <property type="evidence" value="ECO:0007669"/>
    <property type="project" value="InterPro"/>
</dbReference>
<dbReference type="GO" id="GO:0006283">
    <property type="term" value="P:transcription-coupled nucleotide-excision repair"/>
    <property type="evidence" value="ECO:0007669"/>
    <property type="project" value="TreeGrafter"/>
</dbReference>
<dbReference type="CDD" id="cd18793">
    <property type="entry name" value="SF2_C_SNF"/>
    <property type="match status" value="1"/>
</dbReference>
<dbReference type="InterPro" id="IPR027417">
    <property type="entry name" value="P-loop_NTPase"/>
</dbReference>
<dbReference type="InterPro" id="IPR000330">
    <property type="entry name" value="SNF2_N"/>
</dbReference>
<keyword evidence="8" id="KW-0498">Mitosis</keyword>
<dbReference type="SMART" id="SM00490">
    <property type="entry name" value="HELICc"/>
    <property type="match status" value="1"/>
</dbReference>
<feature type="domain" description="Helicase ATP-binding" evidence="18">
    <location>
        <begin position="101"/>
        <end position="275"/>
    </location>
</feature>
<feature type="domain" description="Helicase C-terminal" evidence="19">
    <location>
        <begin position="414"/>
        <end position="570"/>
    </location>
</feature>
<keyword evidence="6" id="KW-0547">Nucleotide-binding</keyword>
<evidence type="ECO:0000256" key="8">
    <source>
        <dbReference type="ARBA" id="ARBA00022776"/>
    </source>
</evidence>
<evidence type="ECO:0000256" key="14">
    <source>
        <dbReference type="ARBA" id="ARBA00023242"/>
    </source>
</evidence>
<organism evidence="20 21">
    <name type="scientific">Trichinella pseudospiralis</name>
    <name type="common">Parasitic roundworm</name>
    <dbReference type="NCBI Taxonomy" id="6337"/>
    <lineage>
        <taxon>Eukaryota</taxon>
        <taxon>Metazoa</taxon>
        <taxon>Ecdysozoa</taxon>
        <taxon>Nematoda</taxon>
        <taxon>Enoplea</taxon>
        <taxon>Dorylaimia</taxon>
        <taxon>Trichinellida</taxon>
        <taxon>Trichinellidae</taxon>
        <taxon>Trichinella</taxon>
    </lineage>
</organism>
<reference evidence="20 21" key="1">
    <citation type="submission" date="2015-01" db="EMBL/GenBank/DDBJ databases">
        <title>Evolution of Trichinella species and genotypes.</title>
        <authorList>
            <person name="Korhonen P.K."/>
            <person name="Edoardo P."/>
            <person name="Giuseppe L.R."/>
            <person name="Gasser R.B."/>
        </authorList>
    </citation>
    <scope>NUCLEOTIDE SEQUENCE [LARGE SCALE GENOMIC DNA]</scope>
    <source>
        <strain evidence="20">ISS176</strain>
    </source>
</reference>
<keyword evidence="10" id="KW-0347">Helicase</keyword>
<keyword evidence="9" id="KW-0378">Hydrolase</keyword>
<comment type="similarity">
    <text evidence="2">Belongs to the SNF2/RAD54 helicase family.</text>
</comment>
<dbReference type="Pfam" id="PF00176">
    <property type="entry name" value="SNF2-rel_dom"/>
    <property type="match status" value="1"/>
</dbReference>
<dbReference type="CDD" id="cd22254">
    <property type="entry name" value="CSB_WHD"/>
    <property type="match status" value="1"/>
</dbReference>